<dbReference type="EMBL" id="JAHESE010000073">
    <property type="protein sequence ID" value="MBT1712454.1"/>
    <property type="molecule type" value="Genomic_DNA"/>
</dbReference>
<sequence>MRRIAAIALLLLLLFNVLGFYGIFMGLQYQNRQQLVQRFDAEQYDESQTITFKVPLSIPYAGDRQDYVRVDGEFEHEGEFFHMIKQRLSQDTLYVVCVNDQQSKRIHRAMTDYVKTFSDDASGAQDQSKTIAPTLIKEYLIELHDMDRSSIGWARPVSQHGALTVFIPSFQTSIIHPPERA</sequence>
<comment type="caution">
    <text evidence="1">The sequence shown here is derived from an EMBL/GenBank/DDBJ whole genome shotgun (WGS) entry which is preliminary data.</text>
</comment>
<evidence type="ECO:0000313" key="2">
    <source>
        <dbReference type="Proteomes" id="UP001319080"/>
    </source>
</evidence>
<proteinExistence type="predicted"/>
<evidence type="ECO:0000313" key="1">
    <source>
        <dbReference type="EMBL" id="MBT1712454.1"/>
    </source>
</evidence>
<dbReference type="AlphaFoldDB" id="A0AAP2GTQ7"/>
<accession>A0AAP2GTQ7</accession>
<name>A0AAP2GTQ7_9BACT</name>
<keyword evidence="2" id="KW-1185">Reference proteome</keyword>
<dbReference type="RefSeq" id="WP_254088017.1">
    <property type="nucleotide sequence ID" value="NZ_JAHESE010000073.1"/>
</dbReference>
<organism evidence="1 2">
    <name type="scientific">Dawidia cretensis</name>
    <dbReference type="NCBI Taxonomy" id="2782350"/>
    <lineage>
        <taxon>Bacteria</taxon>
        <taxon>Pseudomonadati</taxon>
        <taxon>Bacteroidota</taxon>
        <taxon>Cytophagia</taxon>
        <taxon>Cytophagales</taxon>
        <taxon>Chryseotaleaceae</taxon>
        <taxon>Dawidia</taxon>
    </lineage>
</organism>
<gene>
    <name evidence="1" type="ORF">KK062_29735</name>
</gene>
<protein>
    <submittedName>
        <fullName evidence="1">Uncharacterized protein</fullName>
    </submittedName>
</protein>
<reference evidence="1 2" key="1">
    <citation type="submission" date="2021-05" db="EMBL/GenBank/DDBJ databases">
        <title>A Polyphasic approach of four new species of the genus Ohtaekwangia: Ohtaekwangia histidinii sp. nov., Ohtaekwangia cretensis sp. nov., Ohtaekwangia indiensis sp. nov., Ohtaekwangia reichenbachii sp. nov. from diverse environment.</title>
        <authorList>
            <person name="Octaviana S."/>
        </authorList>
    </citation>
    <scope>NUCLEOTIDE SEQUENCE [LARGE SCALE GENOMIC DNA]</scope>
    <source>
        <strain evidence="1 2">PWU5</strain>
    </source>
</reference>
<dbReference type="Proteomes" id="UP001319080">
    <property type="component" value="Unassembled WGS sequence"/>
</dbReference>